<comment type="similarity">
    <text evidence="1">Belongs to the ATP-dependent AMP-binding enzyme family.</text>
</comment>
<dbReference type="Pfam" id="PF00501">
    <property type="entry name" value="AMP-binding"/>
    <property type="match status" value="1"/>
</dbReference>
<dbReference type="InterPro" id="IPR000873">
    <property type="entry name" value="AMP-dep_synth/lig_dom"/>
</dbReference>
<dbReference type="EC" id="6.2.1.16" evidence="8"/>
<accession>A0AA89P3V1</accession>
<dbReference type="GO" id="GO:0006629">
    <property type="term" value="P:lipid metabolic process"/>
    <property type="evidence" value="ECO:0007669"/>
    <property type="project" value="InterPro"/>
</dbReference>
<protein>
    <submittedName>
        <fullName evidence="8">Acetoacetyl-CoA synthetase</fullName>
        <ecNumber evidence="8">6.2.1.16</ecNumber>
    </submittedName>
</protein>
<dbReference type="CDD" id="cd05943">
    <property type="entry name" value="AACS"/>
    <property type="match status" value="1"/>
</dbReference>
<dbReference type="InterPro" id="IPR020845">
    <property type="entry name" value="AMP-binding_CS"/>
</dbReference>
<dbReference type="InterPro" id="IPR045851">
    <property type="entry name" value="AMP-bd_C_sf"/>
</dbReference>
<dbReference type="Pfam" id="PF13193">
    <property type="entry name" value="AMP-binding_C"/>
    <property type="match status" value="1"/>
</dbReference>
<dbReference type="Gene3D" id="3.40.50.12780">
    <property type="entry name" value="N-terminal domain of ligase-like"/>
    <property type="match status" value="1"/>
</dbReference>
<keyword evidence="2 8" id="KW-0436">Ligase</keyword>
<dbReference type="Pfam" id="PF16177">
    <property type="entry name" value="ACAS_N"/>
    <property type="match status" value="1"/>
</dbReference>
<dbReference type="Proteomes" id="UP000613002">
    <property type="component" value="Unassembled WGS sequence"/>
</dbReference>
<keyword evidence="3" id="KW-0547">Nucleotide-binding</keyword>
<dbReference type="InterPro" id="IPR042099">
    <property type="entry name" value="ANL_N_sf"/>
</dbReference>
<evidence type="ECO:0000259" key="6">
    <source>
        <dbReference type="Pfam" id="PF13193"/>
    </source>
</evidence>
<evidence type="ECO:0000256" key="1">
    <source>
        <dbReference type="ARBA" id="ARBA00006432"/>
    </source>
</evidence>
<reference evidence="8 9" key="1">
    <citation type="submission" date="2020-08" db="EMBL/GenBank/DDBJ databases">
        <title>Genomic Encyclopedia of Type Strains, Phase IV (KMG-IV): sequencing the most valuable type-strain genomes for metagenomic binning, comparative biology and taxonomic classification.</title>
        <authorList>
            <person name="Goeker M."/>
        </authorList>
    </citation>
    <scope>NUCLEOTIDE SEQUENCE [LARGE SCALE GENOMIC DNA]</scope>
    <source>
        <strain evidence="8 9">DSM 14590</strain>
    </source>
</reference>
<evidence type="ECO:0000256" key="2">
    <source>
        <dbReference type="ARBA" id="ARBA00022598"/>
    </source>
</evidence>
<feature type="domain" description="AMP-dependent synthetase/ligase" evidence="5">
    <location>
        <begin position="111"/>
        <end position="483"/>
    </location>
</feature>
<dbReference type="AlphaFoldDB" id="A0AA89P3V1"/>
<sequence>MNSAFFAQMNMKAITDGTVLWTPTEEHIQRSNIKRYMNWLKEKKGLSFETHRQLWNWSVEQLEEFWESVWEYCEVKSATPYRCVLEERKMPGAKWFPGATLNYAEHVFRNERSDRPALLFRSERVPYREVAWKELKEKTAAVANALKKIGVKPGDRVVAYMPNIPETVIAFLACASIGAIWSSCSPDFGASSVIDRFQQIEPVVLFAIDGCQYGGKEFDKRPIVDELREKLPSLKKTILLPYLREDVQAPDDSVLLWDDIIREKAELTYEYVPFDHPLWILYSSGTTGLPKPIVQGHGGILLEHLKSLLIEENLTKESTFFWFTTTGWMMWNFLIGGLLVGASVVLYDGSPTYPDGNVLWELAEKARITHFGTSAAFINVCMKLGIKPKELYDFSDLQAVLSTGSPLTTEGFAWVYENVKDDICLVSCSGGTDVCTAFVAGSPILPVRAGIIQCRSLGANVQAFDENGNRLINEVGELVITDPMPSMPLFFWNDPNYERYLDSYFDTYPGIWKHGDWIKIDEEGGCVIYGRSDSTINRAGVRMGTSEIYRAVESLDEVLESLIIDLELMGRKSFMPLFVVLQPGAALDEELKEKIKNEIRQKVSPRFVPDEIYQVEQIPKTLNGKKMEIPIRKLLLGFPLEKAVNPGSMANPEALDFFIELAKTIETKTHTS</sequence>
<evidence type="ECO:0000256" key="4">
    <source>
        <dbReference type="ARBA" id="ARBA00022840"/>
    </source>
</evidence>
<gene>
    <name evidence="8" type="ORF">HNR78_002419</name>
</gene>
<evidence type="ECO:0000259" key="5">
    <source>
        <dbReference type="Pfam" id="PF00501"/>
    </source>
</evidence>
<evidence type="ECO:0000256" key="3">
    <source>
        <dbReference type="ARBA" id="ARBA00022741"/>
    </source>
</evidence>
<dbReference type="InterPro" id="IPR032387">
    <property type="entry name" value="ACAS_N"/>
</dbReference>
<dbReference type="GO" id="GO:0030729">
    <property type="term" value="F:acetoacetate-CoA ligase activity"/>
    <property type="evidence" value="ECO:0007669"/>
    <property type="project" value="UniProtKB-EC"/>
</dbReference>
<dbReference type="NCBIfam" id="NF002937">
    <property type="entry name" value="PRK03584.1"/>
    <property type="match status" value="1"/>
</dbReference>
<dbReference type="PANTHER" id="PTHR42921">
    <property type="entry name" value="ACETOACETYL-COA SYNTHETASE"/>
    <property type="match status" value="1"/>
</dbReference>
<dbReference type="SUPFAM" id="SSF56801">
    <property type="entry name" value="Acetyl-CoA synthetase-like"/>
    <property type="match status" value="1"/>
</dbReference>
<keyword evidence="4" id="KW-0067">ATP-binding</keyword>
<dbReference type="NCBIfam" id="TIGR01217">
    <property type="entry name" value="ac_ac_CoA_syn"/>
    <property type="match status" value="1"/>
</dbReference>
<dbReference type="PROSITE" id="PS00455">
    <property type="entry name" value="AMP_BINDING"/>
    <property type="match status" value="1"/>
</dbReference>
<dbReference type="InterPro" id="IPR005914">
    <property type="entry name" value="Acac_CoA_synth"/>
</dbReference>
<dbReference type="EMBL" id="JACICZ010000009">
    <property type="protein sequence ID" value="MBB3869522.1"/>
    <property type="molecule type" value="Genomic_DNA"/>
</dbReference>
<dbReference type="Gene3D" id="3.30.300.30">
    <property type="match status" value="1"/>
</dbReference>
<evidence type="ECO:0000259" key="7">
    <source>
        <dbReference type="Pfam" id="PF16177"/>
    </source>
</evidence>
<proteinExistence type="inferred from homology"/>
<keyword evidence="9" id="KW-1185">Reference proteome</keyword>
<comment type="caution">
    <text evidence="8">The sequence shown here is derived from an EMBL/GenBank/DDBJ whole genome shotgun (WGS) entry which is preliminary data.</text>
</comment>
<organism evidence="8 9">
    <name type="scientific">Parageobacillus toebii NBRC 107807</name>
    <dbReference type="NCBI Taxonomy" id="1223503"/>
    <lineage>
        <taxon>Bacteria</taxon>
        <taxon>Bacillati</taxon>
        <taxon>Bacillota</taxon>
        <taxon>Bacilli</taxon>
        <taxon>Bacillales</taxon>
        <taxon>Anoxybacillaceae</taxon>
        <taxon>Parageobacillus</taxon>
    </lineage>
</organism>
<feature type="domain" description="AMP-binding enzyme C-terminal" evidence="6">
    <location>
        <begin position="575"/>
        <end position="625"/>
    </location>
</feature>
<feature type="domain" description="Acetyl-coenzyme A synthetase N-terminal" evidence="7">
    <location>
        <begin position="52"/>
        <end position="106"/>
    </location>
</feature>
<dbReference type="GO" id="GO:0005524">
    <property type="term" value="F:ATP binding"/>
    <property type="evidence" value="ECO:0007669"/>
    <property type="project" value="UniProtKB-KW"/>
</dbReference>
<name>A0AA89P3V1_9BACL</name>
<dbReference type="PANTHER" id="PTHR42921:SF1">
    <property type="entry name" value="ACETOACETYL-COA SYNTHETASE"/>
    <property type="match status" value="1"/>
</dbReference>
<dbReference type="InterPro" id="IPR025110">
    <property type="entry name" value="AMP-bd_C"/>
</dbReference>
<evidence type="ECO:0000313" key="9">
    <source>
        <dbReference type="Proteomes" id="UP000613002"/>
    </source>
</evidence>
<evidence type="ECO:0000313" key="8">
    <source>
        <dbReference type="EMBL" id="MBB3869522.1"/>
    </source>
</evidence>